<dbReference type="Proteomes" id="UP001501734">
    <property type="component" value="Unassembled WGS sequence"/>
</dbReference>
<feature type="transmembrane region" description="Helical" evidence="1">
    <location>
        <begin position="829"/>
        <end position="848"/>
    </location>
</feature>
<reference evidence="3" key="1">
    <citation type="journal article" date="2019" name="Int. J. Syst. Evol. Microbiol.">
        <title>The Global Catalogue of Microorganisms (GCM) 10K type strain sequencing project: providing services to taxonomists for standard genome sequencing and annotation.</title>
        <authorList>
            <consortium name="The Broad Institute Genomics Platform"/>
            <consortium name="The Broad Institute Genome Sequencing Center for Infectious Disease"/>
            <person name="Wu L."/>
            <person name="Ma J."/>
        </authorList>
    </citation>
    <scope>NUCLEOTIDE SEQUENCE [LARGE SCALE GENOMIC DNA]</scope>
    <source>
        <strain evidence="3">JCM 17250</strain>
    </source>
</reference>
<dbReference type="PANTHER" id="PTHR37305:SF1">
    <property type="entry name" value="MEMBRANE PROTEIN"/>
    <property type="match status" value="1"/>
</dbReference>
<feature type="transmembrane region" description="Helical" evidence="1">
    <location>
        <begin position="272"/>
        <end position="294"/>
    </location>
</feature>
<keyword evidence="1" id="KW-0812">Transmembrane</keyword>
<sequence length="854" mass="99278">MNLFHFELKKIKNKRFLYLLVLIPIITVITIFTLRIFNDIDFSTQERIKANQLLADLNHRIPYFYYAEQDPTSGLNEEEEVLYDLIDQAERERFNYSVTAYYEDWIDMNIAKQKIWNILIDISEIDPDFRSVNIEDIHMEKQLIDWAVEYDIGTHEFDSDQNSLFVLFNSFQWLFSLPAILLIIFFFSLSIFLEPNHPEFNYSKVLPVSYPRIMVNKLALFFSIIATYIFSIITGSLLLSLFDSASLKAQLNYPVVKFVEGEILSKPFWQVLLFQVAFFIVLTLLALVIVSLLARLFTNELFITFIVGAVSMIGMQMTRLSPPSSVTYNPFAWLDTANFLFYQQSQSILIVLVILFIVVLALTWFVLLRNFTLPNIRRRASYRGIRKKSKLFLLRFEWLKLQRQSILFYSTAIIVAFTLFSAIDSYQFQEIHTEQASNDYLVDLERLREQVLMYPEQIEMYQQLVDDPDTHPAELDWIEVMLEETQFYQEMAEEKLVIYESIESDILMGDFSGLSKIELAQLKDDYLYVARTGEVTSSPIIPLDNAIFMPNAYINYRLSEWKVDHEIDFVAPGGPYQTLFIPSYQESPRSGEMQPPSGIDRETFDLYLDAVNQDHRYLSGLNLLADVFNQYFYLAIFILLIGFYSLSYAREWDGQGTIRYLLVQPISLKRTFRSKMLSSLSMGFCFILITSLLVFLIGSFLNGIGQLNFPFVQYVADSLGLERSGSFLEIPMAIKFFRIVPLWQLLLMGAGLLLSNVFLINQLVYYLSTFSKNQWAIMGSTVLILGIGYLVSIILPFGFQQFLPFLYLDISSILSGEIAIMENYPYLNWWVGMIVQIITGSMLTVLAIRRVRKY</sequence>
<keyword evidence="1" id="KW-0472">Membrane</keyword>
<feature type="transmembrane region" description="Helical" evidence="1">
    <location>
        <begin position="218"/>
        <end position="242"/>
    </location>
</feature>
<protein>
    <recommendedName>
        <fullName evidence="4">ABC transporter permease</fullName>
    </recommendedName>
</protein>
<keyword evidence="3" id="KW-1185">Reference proteome</keyword>
<feature type="transmembrane region" description="Helical" evidence="1">
    <location>
        <begin position="775"/>
        <end position="799"/>
    </location>
</feature>
<comment type="caution">
    <text evidence="2">The sequence shown here is derived from an EMBL/GenBank/DDBJ whole genome shotgun (WGS) entry which is preliminary data.</text>
</comment>
<keyword evidence="1" id="KW-1133">Transmembrane helix</keyword>
<feature type="transmembrane region" description="Helical" evidence="1">
    <location>
        <begin position="742"/>
        <end position="768"/>
    </location>
</feature>
<feature type="transmembrane region" description="Helical" evidence="1">
    <location>
        <begin position="301"/>
        <end position="318"/>
    </location>
</feature>
<name>A0ABP7W2P4_9BACI</name>
<evidence type="ECO:0008006" key="4">
    <source>
        <dbReference type="Google" id="ProtNLM"/>
    </source>
</evidence>
<dbReference type="PANTHER" id="PTHR37305">
    <property type="entry name" value="INTEGRAL MEMBRANE PROTEIN-RELATED"/>
    <property type="match status" value="1"/>
</dbReference>
<feature type="transmembrane region" description="Helical" evidence="1">
    <location>
        <begin position="173"/>
        <end position="193"/>
    </location>
</feature>
<feature type="transmembrane region" description="Helical" evidence="1">
    <location>
        <begin position="406"/>
        <end position="423"/>
    </location>
</feature>
<evidence type="ECO:0000256" key="1">
    <source>
        <dbReference type="SAM" id="Phobius"/>
    </source>
</evidence>
<evidence type="ECO:0000313" key="3">
    <source>
        <dbReference type="Proteomes" id="UP001501734"/>
    </source>
</evidence>
<dbReference type="EMBL" id="BAABDL010000141">
    <property type="protein sequence ID" value="GAA4079671.1"/>
    <property type="molecule type" value="Genomic_DNA"/>
</dbReference>
<feature type="transmembrane region" description="Helical" evidence="1">
    <location>
        <begin position="16"/>
        <end position="37"/>
    </location>
</feature>
<feature type="transmembrane region" description="Helical" evidence="1">
    <location>
        <begin position="348"/>
        <end position="368"/>
    </location>
</feature>
<feature type="transmembrane region" description="Helical" evidence="1">
    <location>
        <begin position="677"/>
        <end position="701"/>
    </location>
</feature>
<feature type="transmembrane region" description="Helical" evidence="1">
    <location>
        <begin position="631"/>
        <end position="649"/>
    </location>
</feature>
<dbReference type="RefSeq" id="WP_344913777.1">
    <property type="nucleotide sequence ID" value="NZ_BAABDL010000141.1"/>
</dbReference>
<proteinExistence type="predicted"/>
<gene>
    <name evidence="2" type="ORF">GCM10022410_24740</name>
</gene>
<evidence type="ECO:0000313" key="2">
    <source>
        <dbReference type="EMBL" id="GAA4079671.1"/>
    </source>
</evidence>
<organism evidence="2 3">
    <name type="scientific">Amphibacillus indicireducens</name>
    <dbReference type="NCBI Taxonomy" id="1076330"/>
    <lineage>
        <taxon>Bacteria</taxon>
        <taxon>Bacillati</taxon>
        <taxon>Bacillota</taxon>
        <taxon>Bacilli</taxon>
        <taxon>Bacillales</taxon>
        <taxon>Bacillaceae</taxon>
        <taxon>Amphibacillus</taxon>
    </lineage>
</organism>
<accession>A0ABP7W2P4</accession>